<evidence type="ECO:0000313" key="1">
    <source>
        <dbReference type="EMBL" id="KAI0062495.1"/>
    </source>
</evidence>
<dbReference type="Proteomes" id="UP000814140">
    <property type="component" value="Unassembled WGS sequence"/>
</dbReference>
<proteinExistence type="predicted"/>
<keyword evidence="2" id="KW-1185">Reference proteome</keyword>
<name>A0ACB8T1A8_9AGAM</name>
<accession>A0ACB8T1A8</accession>
<gene>
    <name evidence="1" type="ORF">BV25DRAFT_1991428</name>
</gene>
<sequence length="1158" mass="128551">MDIRITLSPVETTLEELGLVSALDDLDRADHTLEEHVRLAAQAVTSGDIVDKGVVGVNAAREAMATARHANVTVVETLGTALQVLDVLMKAEDAHVAFQLVWTMLSSMYKALRAQAQIKMDQDLRSLSIDLCDMLACAQACIRAYPIKGTSTVHLQVGQLATNAATLIVKKYELIGREAHAQVASHMQDCKKNLLNLQVKLVLVTIGSYLAIDDIPMEVVFTILEKLDIRQQISKLPRVPSAAYNSLHLCMPHTHVEIIDHILAWASGQDQPNLYWLSGMAGEGKTSIATSVTAYLNKRGLLGGSFFFSQDDASCAQVDNVFATLIWQLTSHREEFAKTVAEIWTHEWAEISSAHDQFYTLLCKTFTSMTLDRPVVFVLDALDQCVEGSAQRTLLLSCLRSITDLTPQCRFFFTSQPKEDIEKIFANSLIVNVSLGESTADSVEKDIALFVGEHSKQIARKYKRLQSDWPGKSAKRRIVKQSFGLFIWASEAMKFLKDSEVNNPEVQLQLLLENPPANSEIRVQSMKPSFAGLDKFYTTILDSACNEESSSAVAHLSSILGAIILIQEPLSFATFEKLLQLSSLDQDVDHGNTCNSDSWKQIQAVAPILRLDAKQTSPISILHPSLKDFLTDCTRCGDKYWIDQPKQHSQIASHCLKVMDKLLCFNICRMRDSTQLNKEIDDLIMRVEKYIPLHLKYACQYFGEHIAKASVEMDLLSQIEQFIHKNMLNWIEVLSLCECLDAAVANIEALMLWIQKHPESENLIYLLTVTKDLLTSYWKPITASALQVHTISHLPQTLQPSSQSHISIQQNHLGTDTKASETNYWPQHLAVQTGHTSRVNAVVYSPNGTQIASISNDKTIKLWNADTGKIVSQSLQGHTDWVTAVAYSPDGIQIASGSADMTIRLWNAKTGKAMGQPLIGHTDTVTTIAFSPDGKQIASGSHDATVRLWNAQTREAVGHPLEGHSDFVTAVAYSPDGTRIASGSDDVTIRLWNAQTGEAVRKPFRGHARHIHVVAFYPDGSRIVSGSYDNTIKLWNVKTGKMVGQLLYNFQVGYYDRLSISQTILLQLSSHISGSALTSLDLLPNWFKKLRNDGWVLGPKSQRLWYLPPDGRYIAIDMRGTCFVLGSYSGAITIIDASKILSGIETGFSEQHENEETE</sequence>
<comment type="caution">
    <text evidence="1">The sequence shown here is derived from an EMBL/GenBank/DDBJ whole genome shotgun (WGS) entry which is preliminary data.</text>
</comment>
<reference evidence="1" key="2">
    <citation type="journal article" date="2022" name="New Phytol.">
        <title>Evolutionary transition to the ectomycorrhizal habit in the genomes of a hyperdiverse lineage of mushroom-forming fungi.</title>
        <authorList>
            <person name="Looney B."/>
            <person name="Miyauchi S."/>
            <person name="Morin E."/>
            <person name="Drula E."/>
            <person name="Courty P.E."/>
            <person name="Kohler A."/>
            <person name="Kuo A."/>
            <person name="LaButti K."/>
            <person name="Pangilinan J."/>
            <person name="Lipzen A."/>
            <person name="Riley R."/>
            <person name="Andreopoulos W."/>
            <person name="He G."/>
            <person name="Johnson J."/>
            <person name="Nolan M."/>
            <person name="Tritt A."/>
            <person name="Barry K.W."/>
            <person name="Grigoriev I.V."/>
            <person name="Nagy L.G."/>
            <person name="Hibbett D."/>
            <person name="Henrissat B."/>
            <person name="Matheny P.B."/>
            <person name="Labbe J."/>
            <person name="Martin F.M."/>
        </authorList>
    </citation>
    <scope>NUCLEOTIDE SEQUENCE</scope>
    <source>
        <strain evidence="1">HHB10654</strain>
    </source>
</reference>
<dbReference type="EMBL" id="MU277207">
    <property type="protein sequence ID" value="KAI0062495.1"/>
    <property type="molecule type" value="Genomic_DNA"/>
</dbReference>
<reference evidence="1" key="1">
    <citation type="submission" date="2021-03" db="EMBL/GenBank/DDBJ databases">
        <authorList>
            <consortium name="DOE Joint Genome Institute"/>
            <person name="Ahrendt S."/>
            <person name="Looney B.P."/>
            <person name="Miyauchi S."/>
            <person name="Morin E."/>
            <person name="Drula E."/>
            <person name="Courty P.E."/>
            <person name="Chicoki N."/>
            <person name="Fauchery L."/>
            <person name="Kohler A."/>
            <person name="Kuo A."/>
            <person name="Labutti K."/>
            <person name="Pangilinan J."/>
            <person name="Lipzen A."/>
            <person name="Riley R."/>
            <person name="Andreopoulos W."/>
            <person name="He G."/>
            <person name="Johnson J."/>
            <person name="Barry K.W."/>
            <person name="Grigoriev I.V."/>
            <person name="Nagy L."/>
            <person name="Hibbett D."/>
            <person name="Henrissat B."/>
            <person name="Matheny P.B."/>
            <person name="Labbe J."/>
            <person name="Martin F."/>
        </authorList>
    </citation>
    <scope>NUCLEOTIDE SEQUENCE</scope>
    <source>
        <strain evidence="1">HHB10654</strain>
    </source>
</reference>
<protein>
    <submittedName>
        <fullName evidence="1">Uncharacterized protein</fullName>
    </submittedName>
</protein>
<organism evidence="1 2">
    <name type="scientific">Artomyces pyxidatus</name>
    <dbReference type="NCBI Taxonomy" id="48021"/>
    <lineage>
        <taxon>Eukaryota</taxon>
        <taxon>Fungi</taxon>
        <taxon>Dikarya</taxon>
        <taxon>Basidiomycota</taxon>
        <taxon>Agaricomycotina</taxon>
        <taxon>Agaricomycetes</taxon>
        <taxon>Russulales</taxon>
        <taxon>Auriscalpiaceae</taxon>
        <taxon>Artomyces</taxon>
    </lineage>
</organism>
<evidence type="ECO:0000313" key="2">
    <source>
        <dbReference type="Proteomes" id="UP000814140"/>
    </source>
</evidence>